<proteinExistence type="predicted"/>
<comment type="caution">
    <text evidence="1">The sequence shown here is derived from an EMBL/GenBank/DDBJ whole genome shotgun (WGS) entry which is preliminary data.</text>
</comment>
<accession>A0ABU6J456</accession>
<sequence length="115" mass="13324">MSESNIRRRKSIFSIPKMDCTSDGNLIRMALNDRDNVESLSFGLRNRELEALHRGETNEIISRLEPLKLGAVLRESMDLSSMDKTEHRESTFYIPKMDCPSEENLIRWHTATNLL</sequence>
<gene>
    <name evidence="1" type="ORF">RY831_04630</name>
</gene>
<name>A0ABU6J456_9BURK</name>
<dbReference type="Proteomes" id="UP001352263">
    <property type="component" value="Unassembled WGS sequence"/>
</dbReference>
<dbReference type="InterPro" id="IPR036163">
    <property type="entry name" value="HMA_dom_sf"/>
</dbReference>
<dbReference type="EMBL" id="JAWIIV010000002">
    <property type="protein sequence ID" value="MEC4718419.1"/>
    <property type="molecule type" value="Genomic_DNA"/>
</dbReference>
<organism evidence="1 2">
    <name type="scientific">Noviherbaspirillum album</name>
    <dbReference type="NCBI Taxonomy" id="3080276"/>
    <lineage>
        <taxon>Bacteria</taxon>
        <taxon>Pseudomonadati</taxon>
        <taxon>Pseudomonadota</taxon>
        <taxon>Betaproteobacteria</taxon>
        <taxon>Burkholderiales</taxon>
        <taxon>Oxalobacteraceae</taxon>
        <taxon>Noviherbaspirillum</taxon>
    </lineage>
</organism>
<reference evidence="1 2" key="1">
    <citation type="submission" date="2023-10" db="EMBL/GenBank/DDBJ databases">
        <title>Noviherbaspirillum sp. CPCC 100848 genome assembly.</title>
        <authorList>
            <person name="Li X.Y."/>
            <person name="Fang X.M."/>
        </authorList>
    </citation>
    <scope>NUCLEOTIDE SEQUENCE [LARGE SCALE GENOMIC DNA]</scope>
    <source>
        <strain evidence="1 2">CPCC 100848</strain>
    </source>
</reference>
<dbReference type="SUPFAM" id="SSF55008">
    <property type="entry name" value="HMA, heavy metal-associated domain"/>
    <property type="match status" value="1"/>
</dbReference>
<keyword evidence="2" id="KW-1185">Reference proteome</keyword>
<evidence type="ECO:0000313" key="1">
    <source>
        <dbReference type="EMBL" id="MEC4718419.1"/>
    </source>
</evidence>
<protein>
    <submittedName>
        <fullName evidence="1">Uncharacterized protein</fullName>
    </submittedName>
</protein>
<dbReference type="RefSeq" id="WP_326505141.1">
    <property type="nucleotide sequence ID" value="NZ_JAWIIV010000002.1"/>
</dbReference>
<evidence type="ECO:0000313" key="2">
    <source>
        <dbReference type="Proteomes" id="UP001352263"/>
    </source>
</evidence>